<dbReference type="Proteomes" id="UP000031443">
    <property type="component" value="Unassembled WGS sequence"/>
</dbReference>
<reference evidence="3" key="1">
    <citation type="journal article" date="2013" name="Nat. Genet.">
        <title>The draft genomes of soft-shell turtle and green sea turtle yield insights into the development and evolution of the turtle-specific body plan.</title>
        <authorList>
            <person name="Wang Z."/>
            <person name="Pascual-Anaya J."/>
            <person name="Zadissa A."/>
            <person name="Li W."/>
            <person name="Niimura Y."/>
            <person name="Huang Z."/>
            <person name="Li C."/>
            <person name="White S."/>
            <person name="Xiong Z."/>
            <person name="Fang D."/>
            <person name="Wang B."/>
            <person name="Ming Y."/>
            <person name="Chen Y."/>
            <person name="Zheng Y."/>
            <person name="Kuraku S."/>
            <person name="Pignatelli M."/>
            <person name="Herrero J."/>
            <person name="Beal K."/>
            <person name="Nozawa M."/>
            <person name="Li Q."/>
            <person name="Wang J."/>
            <person name="Zhang H."/>
            <person name="Yu L."/>
            <person name="Shigenobu S."/>
            <person name="Wang J."/>
            <person name="Liu J."/>
            <person name="Flicek P."/>
            <person name="Searle S."/>
            <person name="Wang J."/>
            <person name="Kuratani S."/>
            <person name="Yin Y."/>
            <person name="Aken B."/>
            <person name="Zhang G."/>
            <person name="Irie N."/>
        </authorList>
    </citation>
    <scope>NUCLEOTIDE SEQUENCE [LARGE SCALE GENOMIC DNA]</scope>
</reference>
<accession>M7ASS7</accession>
<evidence type="ECO:0000256" key="1">
    <source>
        <dbReference type="SAM" id="MobiDB-lite"/>
    </source>
</evidence>
<evidence type="ECO:0000313" key="3">
    <source>
        <dbReference type="Proteomes" id="UP000031443"/>
    </source>
</evidence>
<proteinExistence type="predicted"/>
<feature type="region of interest" description="Disordered" evidence="1">
    <location>
        <begin position="1"/>
        <end position="20"/>
    </location>
</feature>
<keyword evidence="3" id="KW-1185">Reference proteome</keyword>
<protein>
    <submittedName>
        <fullName evidence="2">Uncharacterized protein</fullName>
    </submittedName>
</protein>
<sequence length="130" mass="14050">MENLISQARDRQPLARGPSGKSVGGPGWFVYLQHPQVQLIAALTGCSSLLQANGGCGKWQPAHPSAHAASHSPHWPGTVNRSQWELRLVKRADAAGTVQVQLSGSREVANEAFNGYVYTATRHPWLARTS</sequence>
<name>M7ASS7_CHEMY</name>
<organism evidence="2 3">
    <name type="scientific">Chelonia mydas</name>
    <name type="common">Green sea-turtle</name>
    <name type="synonym">Chelonia agassizi</name>
    <dbReference type="NCBI Taxonomy" id="8469"/>
    <lineage>
        <taxon>Eukaryota</taxon>
        <taxon>Metazoa</taxon>
        <taxon>Chordata</taxon>
        <taxon>Craniata</taxon>
        <taxon>Vertebrata</taxon>
        <taxon>Euteleostomi</taxon>
        <taxon>Archelosauria</taxon>
        <taxon>Testudinata</taxon>
        <taxon>Testudines</taxon>
        <taxon>Cryptodira</taxon>
        <taxon>Durocryptodira</taxon>
        <taxon>Americhelydia</taxon>
        <taxon>Chelonioidea</taxon>
        <taxon>Cheloniidae</taxon>
        <taxon>Chelonia</taxon>
    </lineage>
</organism>
<gene>
    <name evidence="2" type="ORF">UY3_16962</name>
</gene>
<dbReference type="EMBL" id="KB585326">
    <property type="protein sequence ID" value="EMP25965.1"/>
    <property type="molecule type" value="Genomic_DNA"/>
</dbReference>
<evidence type="ECO:0000313" key="2">
    <source>
        <dbReference type="EMBL" id="EMP25965.1"/>
    </source>
</evidence>
<dbReference type="AlphaFoldDB" id="M7ASS7"/>